<dbReference type="EMBL" id="VYZN01000002">
    <property type="protein sequence ID" value="KAE9544309.1"/>
    <property type="molecule type" value="Genomic_DNA"/>
</dbReference>
<evidence type="ECO:0000259" key="1">
    <source>
        <dbReference type="Pfam" id="PF21788"/>
    </source>
</evidence>
<evidence type="ECO:0000313" key="2">
    <source>
        <dbReference type="EMBL" id="KAE9544309.1"/>
    </source>
</evidence>
<dbReference type="Proteomes" id="UP000475862">
    <property type="component" value="Unassembled WGS sequence"/>
</dbReference>
<dbReference type="OrthoDB" id="6605891at2759"/>
<gene>
    <name evidence="2" type="ORF">AGLY_001488</name>
</gene>
<protein>
    <recommendedName>
        <fullName evidence="1">Transposable element P transposase-like GTP-binding insertion domain-containing protein</fullName>
    </recommendedName>
</protein>
<dbReference type="InterPro" id="IPR048366">
    <property type="entry name" value="TNP-like_GBD"/>
</dbReference>
<name>A0A6G0U6R8_APHGL</name>
<reference evidence="2 3" key="1">
    <citation type="submission" date="2019-08" db="EMBL/GenBank/DDBJ databases">
        <title>The genome of the soybean aphid Biotype 1, its phylome, world population structure and adaptation to the North American continent.</title>
        <authorList>
            <person name="Giordano R."/>
            <person name="Donthu R.K."/>
            <person name="Hernandez A.G."/>
            <person name="Wright C.L."/>
            <person name="Zimin A.V."/>
        </authorList>
    </citation>
    <scope>NUCLEOTIDE SEQUENCE [LARGE SCALE GENOMIC DNA]</scope>
    <source>
        <tissue evidence="2">Whole aphids</tissue>
    </source>
</reference>
<dbReference type="AlphaFoldDB" id="A0A6G0U6R8"/>
<comment type="caution">
    <text evidence="2">The sequence shown here is derived from an EMBL/GenBank/DDBJ whole genome shotgun (WGS) entry which is preliminary data.</text>
</comment>
<dbReference type="Pfam" id="PF21788">
    <property type="entry name" value="TNP-like_GBD"/>
    <property type="match status" value="1"/>
</dbReference>
<keyword evidence="3" id="KW-1185">Reference proteome</keyword>
<evidence type="ECO:0000313" key="3">
    <source>
        <dbReference type="Proteomes" id="UP000475862"/>
    </source>
</evidence>
<feature type="domain" description="Transposable element P transposase-like GTP-binding insertion" evidence="1">
    <location>
        <begin position="1"/>
        <end position="55"/>
    </location>
</feature>
<organism evidence="2 3">
    <name type="scientific">Aphis glycines</name>
    <name type="common">Soybean aphid</name>
    <dbReference type="NCBI Taxonomy" id="307491"/>
    <lineage>
        <taxon>Eukaryota</taxon>
        <taxon>Metazoa</taxon>
        <taxon>Ecdysozoa</taxon>
        <taxon>Arthropoda</taxon>
        <taxon>Hexapoda</taxon>
        <taxon>Insecta</taxon>
        <taxon>Pterygota</taxon>
        <taxon>Neoptera</taxon>
        <taxon>Paraneoptera</taxon>
        <taxon>Hemiptera</taxon>
        <taxon>Sternorrhyncha</taxon>
        <taxon>Aphidomorpha</taxon>
        <taxon>Aphidoidea</taxon>
        <taxon>Aphididae</taxon>
        <taxon>Aphidini</taxon>
        <taxon>Aphis</taxon>
        <taxon>Aphis</taxon>
    </lineage>
</organism>
<accession>A0A6G0U6R8</accession>
<sequence length="348" mass="40347">MSVRLASQVLSDLMAKGIAFYRDHEGIDSLKDSHETQQFVEIFNKTFDALNRKYPAEGIRINSHDFDVLNETYSWINLWESNVKNNLIPEEEYLTKNTVDGLRVTIRSTIELSTYLLKECEFKYVLSSKMNQDHLEVWVYKMLSVYLILKPPKTGNCKILEKNTPKITIDDIKSIFVEDSVKKPEKILQLQNKLDNILTIGELEVEDVFENDIHNYCTPYKSQVSDCVIYYIGGKTYSCKSEAAFTNLKSKGKLIHPNENFYQLIVAIENSFSKNCKKLSIFEDTFDDVLDNSAGLLIFPCSEHKNKILMFILKYYITTRMRQYANIENKNQQKISSKKKKSAKLVIT</sequence>
<proteinExistence type="predicted"/>